<reference evidence="3" key="1">
    <citation type="submission" date="2020-10" db="EMBL/GenBank/DDBJ databases">
        <authorList>
            <person name="Gilroy R."/>
        </authorList>
    </citation>
    <scope>NUCLEOTIDE SEQUENCE</scope>
    <source>
        <strain evidence="3">7463</strain>
    </source>
</reference>
<dbReference type="InterPro" id="IPR025420">
    <property type="entry name" value="DUF4143"/>
</dbReference>
<evidence type="ECO:0000313" key="3">
    <source>
        <dbReference type="EMBL" id="HIU37965.1"/>
    </source>
</evidence>
<dbReference type="SUPFAM" id="SSF52540">
    <property type="entry name" value="P-loop containing nucleoside triphosphate hydrolases"/>
    <property type="match status" value="1"/>
</dbReference>
<feature type="domain" description="AAA" evidence="1">
    <location>
        <begin position="18"/>
        <end position="134"/>
    </location>
</feature>
<reference evidence="3" key="2">
    <citation type="journal article" date="2021" name="PeerJ">
        <title>Extensive microbial diversity within the chicken gut microbiome revealed by metagenomics and culture.</title>
        <authorList>
            <person name="Gilroy R."/>
            <person name="Ravi A."/>
            <person name="Getino M."/>
            <person name="Pursley I."/>
            <person name="Horton D.L."/>
            <person name="Alikhan N.F."/>
            <person name="Baker D."/>
            <person name="Gharbi K."/>
            <person name="Hall N."/>
            <person name="Watson M."/>
            <person name="Adriaenssens E.M."/>
            <person name="Foster-Nyarko E."/>
            <person name="Jarju S."/>
            <person name="Secka A."/>
            <person name="Antonio M."/>
            <person name="Oren A."/>
            <person name="Chaudhuri R.R."/>
            <person name="La Ragione R."/>
            <person name="Hildebrand F."/>
            <person name="Pallen M.J."/>
        </authorList>
    </citation>
    <scope>NUCLEOTIDE SEQUENCE</scope>
    <source>
        <strain evidence="3">7463</strain>
    </source>
</reference>
<accession>A0A9D1IJ88</accession>
<sequence length="404" mass="46590">MYLSRTAEKEIPQLNANFKVLLVTGMRQVGKSTLLQHLTESDRKYVSMDNFDDLDLAEQSPGAFFLQHPLPLFIDEIQRVPKLFRQLKFEVDKTNENGQVWLSGSQRFSLMQGVGDSLAGRVFELHLMPFSIYEREGKGKWQQPYVPGDNRSPHLEQRSLEELWKMIWQGAWPALINKNKKQREQYFEAFISTFLEKDVKTLGNVDKLREFRLFMRALALRTGQELRLNKLAELTGVTELTIRRWLSVAEASGLIYLLPPFSNNANKTLTKSPKIYFADTGLAAYLCKFSTSEEMRRDSNAGAFFETFVVTEILKSWRHNGHEPDLYFYRDTKKQTEIDLIIHENGLYHPVEIKMSSHPTTDMIRHFSELQSLGLSVGMGAVICNCPAPRYLADNVIAHSIWMI</sequence>
<feature type="domain" description="DUF4143" evidence="2">
    <location>
        <begin position="196"/>
        <end position="355"/>
    </location>
</feature>
<dbReference type="EMBL" id="DVMY01000104">
    <property type="protein sequence ID" value="HIU37965.1"/>
    <property type="molecule type" value="Genomic_DNA"/>
</dbReference>
<dbReference type="Pfam" id="PF13635">
    <property type="entry name" value="DUF4143"/>
    <property type="match status" value="1"/>
</dbReference>
<dbReference type="PANTHER" id="PTHR43566:SF2">
    <property type="entry name" value="DUF4143 DOMAIN-CONTAINING PROTEIN"/>
    <property type="match status" value="1"/>
</dbReference>
<dbReference type="Proteomes" id="UP000824083">
    <property type="component" value="Unassembled WGS sequence"/>
</dbReference>
<dbReference type="Pfam" id="PF13173">
    <property type="entry name" value="AAA_14"/>
    <property type="match status" value="1"/>
</dbReference>
<gene>
    <name evidence="3" type="ORF">IAC56_06810</name>
</gene>
<name>A0A9D1IJ88_9BURK</name>
<keyword evidence="3" id="KW-0547">Nucleotide-binding</keyword>
<dbReference type="InterPro" id="IPR027417">
    <property type="entry name" value="P-loop_NTPase"/>
</dbReference>
<dbReference type="GO" id="GO:0005524">
    <property type="term" value="F:ATP binding"/>
    <property type="evidence" value="ECO:0007669"/>
    <property type="project" value="UniProtKB-KW"/>
</dbReference>
<keyword evidence="3" id="KW-0067">ATP-binding</keyword>
<proteinExistence type="predicted"/>
<organism evidence="3 4">
    <name type="scientific">Candidatus Aphodousia faecigallinarum</name>
    <dbReference type="NCBI Taxonomy" id="2840677"/>
    <lineage>
        <taxon>Bacteria</taxon>
        <taxon>Pseudomonadati</taxon>
        <taxon>Pseudomonadota</taxon>
        <taxon>Betaproteobacteria</taxon>
        <taxon>Burkholderiales</taxon>
        <taxon>Sutterellaceae</taxon>
        <taxon>Sutterellaceae incertae sedis</taxon>
        <taxon>Candidatus Aphodousia</taxon>
    </lineage>
</organism>
<dbReference type="AlphaFoldDB" id="A0A9D1IJ88"/>
<comment type="caution">
    <text evidence="3">The sequence shown here is derived from an EMBL/GenBank/DDBJ whole genome shotgun (WGS) entry which is preliminary data.</text>
</comment>
<dbReference type="PANTHER" id="PTHR43566">
    <property type="entry name" value="CONSERVED PROTEIN"/>
    <property type="match status" value="1"/>
</dbReference>
<evidence type="ECO:0000259" key="2">
    <source>
        <dbReference type="Pfam" id="PF13635"/>
    </source>
</evidence>
<evidence type="ECO:0000259" key="1">
    <source>
        <dbReference type="Pfam" id="PF13173"/>
    </source>
</evidence>
<protein>
    <submittedName>
        <fullName evidence="3">ATP-binding protein</fullName>
    </submittedName>
</protein>
<evidence type="ECO:0000313" key="4">
    <source>
        <dbReference type="Proteomes" id="UP000824083"/>
    </source>
</evidence>
<dbReference type="InterPro" id="IPR041682">
    <property type="entry name" value="AAA_14"/>
</dbReference>